<evidence type="ECO:0000256" key="4">
    <source>
        <dbReference type="ARBA" id="ARBA00022679"/>
    </source>
</evidence>
<protein>
    <submittedName>
        <fullName evidence="6">Glycosyltransferase family 2 protein</fullName>
    </submittedName>
</protein>
<comment type="similarity">
    <text evidence="2">Belongs to the glycosyltransferase 2 family.</text>
</comment>
<evidence type="ECO:0000256" key="1">
    <source>
        <dbReference type="ARBA" id="ARBA00004776"/>
    </source>
</evidence>
<dbReference type="InterPro" id="IPR029044">
    <property type="entry name" value="Nucleotide-diphossugar_trans"/>
</dbReference>
<dbReference type="InterPro" id="IPR001173">
    <property type="entry name" value="Glyco_trans_2-like"/>
</dbReference>
<accession>A0A7C3KHJ3</accession>
<evidence type="ECO:0000259" key="5">
    <source>
        <dbReference type="Pfam" id="PF00535"/>
    </source>
</evidence>
<evidence type="ECO:0000256" key="3">
    <source>
        <dbReference type="ARBA" id="ARBA00022676"/>
    </source>
</evidence>
<sequence length="326" mass="36966">MLNSSVSVIICTLDRGNFLRRVMTNIASWRSAFQELIVVVGPTQDDTECILSENKHLINQIIFTDLRNVSIARNLGLRAASQEIILYLDDDVIASTEWVASHVRAHQEQGLSCGCVAGAVADKTRSDTPLQFSRGVHNRLSVSHPVLSIAAEQRYLSSSRWFSGVMGANASYKREALMKIGCFDEFFEYFLEETDVCLRLSNAGYTIHRIDVTVNHYVQPSHNRRDRRHLTCWYSLAKNTTYFALKHGEECIYSPIFLMRLAGLLMYRCLLRILRLRFTHHLPNALLLQYIREAIAGVGEGLKAGLQFHNAKSYQLAEPKKQLSGE</sequence>
<dbReference type="PANTHER" id="PTHR43179:SF12">
    <property type="entry name" value="GALACTOFURANOSYLTRANSFERASE GLFT2"/>
    <property type="match status" value="1"/>
</dbReference>
<dbReference type="GO" id="GO:0016757">
    <property type="term" value="F:glycosyltransferase activity"/>
    <property type="evidence" value="ECO:0007669"/>
    <property type="project" value="UniProtKB-KW"/>
</dbReference>
<evidence type="ECO:0000256" key="2">
    <source>
        <dbReference type="ARBA" id="ARBA00006739"/>
    </source>
</evidence>
<comment type="caution">
    <text evidence="6">The sequence shown here is derived from an EMBL/GenBank/DDBJ whole genome shotgun (WGS) entry which is preliminary data.</text>
</comment>
<dbReference type="Pfam" id="PF00535">
    <property type="entry name" value="Glycos_transf_2"/>
    <property type="match status" value="1"/>
</dbReference>
<evidence type="ECO:0000313" key="6">
    <source>
        <dbReference type="EMBL" id="HFN00088.1"/>
    </source>
</evidence>
<keyword evidence="3" id="KW-0328">Glycosyltransferase</keyword>
<reference evidence="6" key="1">
    <citation type="journal article" date="2020" name="mSystems">
        <title>Genome- and Community-Level Interaction Insights into Carbon Utilization and Element Cycling Functions of Hydrothermarchaeota in Hydrothermal Sediment.</title>
        <authorList>
            <person name="Zhou Z."/>
            <person name="Liu Y."/>
            <person name="Xu W."/>
            <person name="Pan J."/>
            <person name="Luo Z.H."/>
            <person name="Li M."/>
        </authorList>
    </citation>
    <scope>NUCLEOTIDE SEQUENCE [LARGE SCALE GENOMIC DNA]</scope>
    <source>
        <strain evidence="6">SpSt-418</strain>
    </source>
</reference>
<dbReference type="PANTHER" id="PTHR43179">
    <property type="entry name" value="RHAMNOSYLTRANSFERASE WBBL"/>
    <property type="match status" value="1"/>
</dbReference>
<name>A0A7C3KHJ3_9CYAN</name>
<feature type="domain" description="Glycosyltransferase 2-like" evidence="5">
    <location>
        <begin position="7"/>
        <end position="180"/>
    </location>
</feature>
<dbReference type="EMBL" id="DSRU01000290">
    <property type="protein sequence ID" value="HFN00088.1"/>
    <property type="molecule type" value="Genomic_DNA"/>
</dbReference>
<dbReference type="Gene3D" id="3.90.550.10">
    <property type="entry name" value="Spore Coat Polysaccharide Biosynthesis Protein SpsA, Chain A"/>
    <property type="match status" value="1"/>
</dbReference>
<dbReference type="AlphaFoldDB" id="A0A7C3KHJ3"/>
<keyword evidence="4 6" id="KW-0808">Transferase</keyword>
<proteinExistence type="inferred from homology"/>
<dbReference type="SUPFAM" id="SSF53448">
    <property type="entry name" value="Nucleotide-diphospho-sugar transferases"/>
    <property type="match status" value="1"/>
</dbReference>
<comment type="pathway">
    <text evidence="1">Cell wall biogenesis; cell wall polysaccharide biosynthesis.</text>
</comment>
<organism evidence="6">
    <name type="scientific">Oscillatoriales cyanobacterium SpSt-418</name>
    <dbReference type="NCBI Taxonomy" id="2282169"/>
    <lineage>
        <taxon>Bacteria</taxon>
        <taxon>Bacillati</taxon>
        <taxon>Cyanobacteriota</taxon>
        <taxon>Cyanophyceae</taxon>
        <taxon>Oscillatoriophycideae</taxon>
        <taxon>Oscillatoriales</taxon>
    </lineage>
</organism>
<gene>
    <name evidence="6" type="ORF">ENR64_20485</name>
</gene>